<keyword evidence="3" id="KW-1185">Reference proteome</keyword>
<dbReference type="EMBL" id="JAIBOA010000010">
    <property type="protein sequence ID" value="MBW8484159.1"/>
    <property type="molecule type" value="Genomic_DNA"/>
</dbReference>
<organism evidence="2 3">
    <name type="scientific">Actinomadura parmotrematis</name>
    <dbReference type="NCBI Taxonomy" id="2864039"/>
    <lineage>
        <taxon>Bacteria</taxon>
        <taxon>Bacillati</taxon>
        <taxon>Actinomycetota</taxon>
        <taxon>Actinomycetes</taxon>
        <taxon>Streptosporangiales</taxon>
        <taxon>Thermomonosporaceae</taxon>
        <taxon>Actinomadura</taxon>
    </lineage>
</organism>
<protein>
    <submittedName>
        <fullName evidence="2">DUF397 domain-containing protein</fullName>
    </submittedName>
</protein>
<reference evidence="2 3" key="1">
    <citation type="submission" date="2021-07" db="EMBL/GenBank/DDBJ databases">
        <title>Actinomadura sp. PM05-2 isolated from lichen.</title>
        <authorList>
            <person name="Somphong A."/>
            <person name="Phongsopitanun W."/>
            <person name="Tanasupawat S."/>
            <person name="Peongsungnone V."/>
        </authorList>
    </citation>
    <scope>NUCLEOTIDE SEQUENCE [LARGE SCALE GENOMIC DNA]</scope>
    <source>
        <strain evidence="2 3">PM05-2</strain>
    </source>
</reference>
<dbReference type="InterPro" id="IPR007278">
    <property type="entry name" value="DUF397"/>
</dbReference>
<comment type="caution">
    <text evidence="2">The sequence shown here is derived from an EMBL/GenBank/DDBJ whole genome shotgun (WGS) entry which is preliminary data.</text>
</comment>
<name>A0ABS7FUS2_9ACTN</name>
<dbReference type="Proteomes" id="UP000774570">
    <property type="component" value="Unassembled WGS sequence"/>
</dbReference>
<evidence type="ECO:0000259" key="1">
    <source>
        <dbReference type="Pfam" id="PF04149"/>
    </source>
</evidence>
<accession>A0ABS7FUS2</accession>
<dbReference type="Pfam" id="PF04149">
    <property type="entry name" value="DUF397"/>
    <property type="match status" value="1"/>
</dbReference>
<gene>
    <name evidence="2" type="ORF">K1Y72_17375</name>
</gene>
<feature type="domain" description="DUF397" evidence="1">
    <location>
        <begin position="6"/>
        <end position="60"/>
    </location>
</feature>
<dbReference type="RefSeq" id="WP_220167389.1">
    <property type="nucleotide sequence ID" value="NZ_JAIBOA010000010.1"/>
</dbReference>
<sequence length="62" mass="6722">MELNKATWRKSSYSGGNDGNHCIELAAATDVIGVRDSKARSLGHLSMSRKEFAQLSEAIKAL</sequence>
<evidence type="ECO:0000313" key="3">
    <source>
        <dbReference type="Proteomes" id="UP000774570"/>
    </source>
</evidence>
<evidence type="ECO:0000313" key="2">
    <source>
        <dbReference type="EMBL" id="MBW8484159.1"/>
    </source>
</evidence>
<proteinExistence type="predicted"/>